<name>A0A285K9M9_9ACTN</name>
<dbReference type="AlphaFoldDB" id="A0A285K9M9"/>
<accession>A0A285K9M9</accession>
<proteinExistence type="predicted"/>
<organism evidence="1 2">
    <name type="scientific">Paractinoplanes atraurantiacus</name>
    <dbReference type="NCBI Taxonomy" id="1036182"/>
    <lineage>
        <taxon>Bacteria</taxon>
        <taxon>Bacillati</taxon>
        <taxon>Actinomycetota</taxon>
        <taxon>Actinomycetes</taxon>
        <taxon>Micromonosporales</taxon>
        <taxon>Micromonosporaceae</taxon>
        <taxon>Paractinoplanes</taxon>
    </lineage>
</organism>
<sequence length="70" mass="7955">MIDRTFTHAEDAMAVGWPDVAETLFGRIRDTVEDLEEPHRMARRTMALTGLLQLLTCAGRRPGTRTPEWS</sequence>
<protein>
    <submittedName>
        <fullName evidence="1">Uncharacterized protein</fullName>
    </submittedName>
</protein>
<gene>
    <name evidence="1" type="ORF">SAMN05421748_133110</name>
</gene>
<dbReference type="RefSeq" id="WP_097328021.1">
    <property type="nucleotide sequence ID" value="NZ_OBDY01000033.1"/>
</dbReference>
<reference evidence="1 2" key="1">
    <citation type="submission" date="2017-09" db="EMBL/GenBank/DDBJ databases">
        <authorList>
            <person name="Ehlers B."/>
            <person name="Leendertz F.H."/>
        </authorList>
    </citation>
    <scope>NUCLEOTIDE SEQUENCE [LARGE SCALE GENOMIC DNA]</scope>
    <source>
        <strain evidence="1 2">CGMCC 4.6857</strain>
    </source>
</reference>
<dbReference type="Proteomes" id="UP000219612">
    <property type="component" value="Unassembled WGS sequence"/>
</dbReference>
<dbReference type="EMBL" id="OBDY01000033">
    <property type="protein sequence ID" value="SNY68677.1"/>
    <property type="molecule type" value="Genomic_DNA"/>
</dbReference>
<evidence type="ECO:0000313" key="2">
    <source>
        <dbReference type="Proteomes" id="UP000219612"/>
    </source>
</evidence>
<evidence type="ECO:0000313" key="1">
    <source>
        <dbReference type="EMBL" id="SNY68677.1"/>
    </source>
</evidence>
<keyword evidence="2" id="KW-1185">Reference proteome</keyword>